<dbReference type="RefSeq" id="WP_184935787.1">
    <property type="nucleotide sequence ID" value="NZ_JACHJV010000001.1"/>
</dbReference>
<feature type="compositionally biased region" description="Low complexity" evidence="1">
    <location>
        <begin position="55"/>
        <end position="69"/>
    </location>
</feature>
<dbReference type="AlphaFoldDB" id="A0A7W7VUV1"/>
<gene>
    <name evidence="3" type="ORF">FHR34_002724</name>
</gene>
<keyword evidence="2" id="KW-0732">Signal</keyword>
<name>A0A7W7VUV1_KITKI</name>
<dbReference type="EMBL" id="JACHJV010000001">
    <property type="protein sequence ID" value="MBB4923731.1"/>
    <property type="molecule type" value="Genomic_DNA"/>
</dbReference>
<evidence type="ECO:0000313" key="3">
    <source>
        <dbReference type="EMBL" id="MBB4923731.1"/>
    </source>
</evidence>
<feature type="signal peptide" evidence="2">
    <location>
        <begin position="1"/>
        <end position="26"/>
    </location>
</feature>
<protein>
    <submittedName>
        <fullName evidence="3">Uncharacterized protein</fullName>
    </submittedName>
</protein>
<evidence type="ECO:0000256" key="2">
    <source>
        <dbReference type="SAM" id="SignalP"/>
    </source>
</evidence>
<organism evidence="3 4">
    <name type="scientific">Kitasatospora kifunensis</name>
    <name type="common">Streptomyces kifunensis</name>
    <dbReference type="NCBI Taxonomy" id="58351"/>
    <lineage>
        <taxon>Bacteria</taxon>
        <taxon>Bacillati</taxon>
        <taxon>Actinomycetota</taxon>
        <taxon>Actinomycetes</taxon>
        <taxon>Kitasatosporales</taxon>
        <taxon>Streptomycetaceae</taxon>
        <taxon>Kitasatospora</taxon>
    </lineage>
</organism>
<dbReference type="Proteomes" id="UP000540506">
    <property type="component" value="Unassembled WGS sequence"/>
</dbReference>
<comment type="caution">
    <text evidence="3">The sequence shown here is derived from an EMBL/GenBank/DDBJ whole genome shotgun (WGS) entry which is preliminary data.</text>
</comment>
<feature type="region of interest" description="Disordered" evidence="1">
    <location>
        <begin position="45"/>
        <end position="69"/>
    </location>
</feature>
<proteinExistence type="predicted"/>
<reference evidence="3 4" key="1">
    <citation type="submission" date="2020-08" db="EMBL/GenBank/DDBJ databases">
        <title>Sequencing the genomes of 1000 actinobacteria strains.</title>
        <authorList>
            <person name="Klenk H.-P."/>
        </authorList>
    </citation>
    <scope>NUCLEOTIDE SEQUENCE [LARGE SCALE GENOMIC DNA]</scope>
    <source>
        <strain evidence="3 4">DSM 41654</strain>
    </source>
</reference>
<evidence type="ECO:0000256" key="1">
    <source>
        <dbReference type="SAM" id="MobiDB-lite"/>
    </source>
</evidence>
<feature type="chain" id="PRO_5031327999" evidence="2">
    <location>
        <begin position="27"/>
        <end position="69"/>
    </location>
</feature>
<keyword evidence="4" id="KW-1185">Reference proteome</keyword>
<sequence length="69" mass="6719">MRIRTALIGFALATLAVAGTATGASAHSIVGYGAKYHNNTGSAMAGRGQAGATWSNEGGSEGGFSASSD</sequence>
<accession>A0A7W7VUV1</accession>
<evidence type="ECO:0000313" key="4">
    <source>
        <dbReference type="Proteomes" id="UP000540506"/>
    </source>
</evidence>